<reference evidence="1" key="1">
    <citation type="submission" date="2018-01" db="EMBL/GenBank/DDBJ databases">
        <authorList>
            <person name="Regsiter A."/>
            <person name="William W."/>
        </authorList>
    </citation>
    <scope>NUCLEOTIDE SEQUENCE</scope>
    <source>
        <strain evidence="1">TRIP AH-1</strain>
    </source>
</reference>
<name>A0A445MUJ8_9BACT</name>
<accession>A0A445MUJ8</accession>
<proteinExistence type="predicted"/>
<gene>
    <name evidence="1" type="ORF">PITCH_A1690010</name>
</gene>
<dbReference type="AlphaFoldDB" id="A0A445MUJ8"/>
<evidence type="ECO:0000313" key="1">
    <source>
        <dbReference type="EMBL" id="SPD73113.1"/>
    </source>
</evidence>
<organism evidence="1">
    <name type="scientific">uncultured Desulfobacterium sp</name>
    <dbReference type="NCBI Taxonomy" id="201089"/>
    <lineage>
        <taxon>Bacteria</taxon>
        <taxon>Pseudomonadati</taxon>
        <taxon>Thermodesulfobacteriota</taxon>
        <taxon>Desulfobacteria</taxon>
        <taxon>Desulfobacterales</taxon>
        <taxon>Desulfobacteriaceae</taxon>
        <taxon>Desulfobacterium</taxon>
        <taxon>environmental samples</taxon>
    </lineage>
</organism>
<protein>
    <submittedName>
        <fullName evidence="1">Uncharacterized protein</fullName>
    </submittedName>
</protein>
<sequence length="60" mass="7174">MTNYRVLSEQWLLQYFFADAIKGYLRLKNTLMGMILRVYMDHLIIEEAQVRPAPKAIRSR</sequence>
<dbReference type="EMBL" id="OJIN01000078">
    <property type="protein sequence ID" value="SPD73113.1"/>
    <property type="molecule type" value="Genomic_DNA"/>
</dbReference>